<accession>A0A0H5STP1</accession>
<keyword evidence="2" id="KW-0472">Membrane</keyword>
<dbReference type="EMBL" id="CVTD020000008">
    <property type="protein sequence ID" value="CRZ33673.1"/>
    <property type="molecule type" value="Genomic_DNA"/>
</dbReference>
<organism evidence="3 4">
    <name type="scientific">Herbinix hemicellulosilytica</name>
    <dbReference type="NCBI Taxonomy" id="1564487"/>
    <lineage>
        <taxon>Bacteria</taxon>
        <taxon>Bacillati</taxon>
        <taxon>Bacillota</taxon>
        <taxon>Clostridia</taxon>
        <taxon>Lachnospirales</taxon>
        <taxon>Lachnospiraceae</taxon>
        <taxon>Herbinix</taxon>
    </lineage>
</organism>
<feature type="coiled-coil region" evidence="1">
    <location>
        <begin position="305"/>
        <end position="332"/>
    </location>
</feature>
<evidence type="ECO:0000313" key="4">
    <source>
        <dbReference type="Proteomes" id="UP000236497"/>
    </source>
</evidence>
<gene>
    <name evidence="3" type="ORF">HHT355_0468</name>
</gene>
<dbReference type="AlphaFoldDB" id="A0A0H5STP1"/>
<sequence>MEKKVFKSYKQLISLLRNRGINIKKGSAGSRVIRILEKENYYNVINGYKELFIDRSASNFNQEVYKPGTKFDEIYALYTFDREIRIIYLKYILKLENHFKSIVSHHFSKKYGYDNYLKIDNFHCTASNSVSELKKIAKRYNLDLINDISEIKRISQEENVANITRLIGDIHQEIARQLNKHHPMVTHYMIKHGYIPLWVLVNVLTFGKVTTFYLYMKDDDKIEIARQFHINYIELHKYMSILGFARNKCAHDERFFDIRFKQLIHTRSIPYFSSLNLPRNASGSYTKGLCDLYAIVIIFRQLLSKQDLNEFISALELEIKKLSKQLKTISVNDVLDVMGFPDNWKNILITY</sequence>
<keyword evidence="2" id="KW-1133">Transmembrane helix</keyword>
<evidence type="ECO:0000256" key="1">
    <source>
        <dbReference type="SAM" id="Coils"/>
    </source>
</evidence>
<evidence type="ECO:0000256" key="2">
    <source>
        <dbReference type="SAM" id="Phobius"/>
    </source>
</evidence>
<evidence type="ECO:0000313" key="3">
    <source>
        <dbReference type="EMBL" id="CRZ33673.1"/>
    </source>
</evidence>
<dbReference type="InterPro" id="IPR011664">
    <property type="entry name" value="Abi_system_AbiD/AbiF-like"/>
</dbReference>
<keyword evidence="1" id="KW-0175">Coiled coil</keyword>
<feature type="transmembrane region" description="Helical" evidence="2">
    <location>
        <begin position="194"/>
        <end position="216"/>
    </location>
</feature>
<dbReference type="RefSeq" id="WP_103201837.1">
    <property type="nucleotide sequence ID" value="NZ_CVTD020000008.1"/>
</dbReference>
<dbReference type="Pfam" id="PF07751">
    <property type="entry name" value="Abi_2"/>
    <property type="match status" value="1"/>
</dbReference>
<proteinExistence type="predicted"/>
<keyword evidence="2" id="KW-0812">Transmembrane</keyword>
<protein>
    <submittedName>
        <fullName evidence="3">Putative membrane protein</fullName>
    </submittedName>
</protein>
<dbReference type="Proteomes" id="UP000236497">
    <property type="component" value="Unassembled WGS sequence"/>
</dbReference>
<keyword evidence="4" id="KW-1185">Reference proteome</keyword>
<name>A0A0H5STP1_HERHM</name>
<reference evidence="3 4" key="1">
    <citation type="submission" date="2015-06" db="EMBL/GenBank/DDBJ databases">
        <authorList>
            <person name="Wibberg Daniel"/>
        </authorList>
    </citation>
    <scope>NUCLEOTIDE SEQUENCE [LARGE SCALE GENOMIC DNA]</scope>
    <source>
        <strain evidence="3 4">T3/55T</strain>
    </source>
</reference>
<dbReference type="OrthoDB" id="5363652at2"/>